<evidence type="ECO:0000256" key="6">
    <source>
        <dbReference type="ARBA" id="ARBA00022989"/>
    </source>
</evidence>
<dbReference type="Gene3D" id="1.20.1250.20">
    <property type="entry name" value="MFS general substrate transporter like domains"/>
    <property type="match status" value="2"/>
</dbReference>
<evidence type="ECO:0000313" key="10">
    <source>
        <dbReference type="EMBL" id="REL26173.1"/>
    </source>
</evidence>
<dbReference type="SUPFAM" id="SSF103473">
    <property type="entry name" value="MFS general substrate transporter"/>
    <property type="match status" value="1"/>
</dbReference>
<dbReference type="GO" id="GO:0030395">
    <property type="term" value="F:lactose binding"/>
    <property type="evidence" value="ECO:0007669"/>
    <property type="project" value="TreeGrafter"/>
</dbReference>
<evidence type="ECO:0000259" key="9">
    <source>
        <dbReference type="Pfam" id="PF12832"/>
    </source>
</evidence>
<evidence type="ECO:0000256" key="2">
    <source>
        <dbReference type="ARBA" id="ARBA00022448"/>
    </source>
</evidence>
<feature type="transmembrane region" description="Helical" evidence="8">
    <location>
        <begin position="326"/>
        <end position="350"/>
    </location>
</feature>
<sequence length="383" mass="42022">MLSNFVRLSNGYFWYFAVLGLAMPFLAVFLEGRGFNSRQIGELLAIFTATKIIGPSFWAFFADKTGKQLVVIQVASTLAMVSFFGLFFVDGYWPIAVVLALFSLFWTGMLPQLEVLTLHSMRKSAKFYARIRLWGSLGFIALAVIAGEVMASHGSETFILLGLVVLIGLWLSTLLMRDKKGQSDSGANANSMLSLLMSRNFILFFVAGLLLQVSFGPYYSFFALYIRDLGHPSYAVGLLIGVSVVVEVATFILAGRIFKRFSVYHILVFSFLTTALRWLLMGYWGEHIALLVVTQLIHAASYALYHSASMQFIQHHFLANQQNRAQALYISGVYGVGGAIGAYAAGLLWLDGDGLTQTHVAAAITALLAGVISLGLNQKQLAS</sequence>
<keyword evidence="2" id="KW-0813">Transport</keyword>
<dbReference type="OrthoDB" id="9150135at2"/>
<feature type="transmembrane region" description="Helical" evidence="8">
    <location>
        <begin position="131"/>
        <end position="151"/>
    </location>
</feature>
<evidence type="ECO:0000256" key="5">
    <source>
        <dbReference type="ARBA" id="ARBA00022692"/>
    </source>
</evidence>
<dbReference type="RefSeq" id="WP_116007294.1">
    <property type="nucleotide sequence ID" value="NZ_QUOU01000001.1"/>
</dbReference>
<feature type="transmembrane region" description="Helical" evidence="8">
    <location>
        <begin position="201"/>
        <end position="222"/>
    </location>
</feature>
<comment type="caution">
    <text evidence="10">The sequence shown here is derived from an EMBL/GenBank/DDBJ whole genome shotgun (WGS) entry which is preliminary data.</text>
</comment>
<evidence type="ECO:0000256" key="8">
    <source>
        <dbReference type="SAM" id="Phobius"/>
    </source>
</evidence>
<keyword evidence="6 8" id="KW-1133">Transmembrane helix</keyword>
<dbReference type="PANTHER" id="PTHR23522:SF10">
    <property type="entry name" value="3-PHENYLPROPIONIC ACID TRANSPORTER-RELATED"/>
    <property type="match status" value="1"/>
</dbReference>
<evidence type="ECO:0000256" key="7">
    <source>
        <dbReference type="ARBA" id="ARBA00023136"/>
    </source>
</evidence>
<feature type="transmembrane region" description="Helical" evidence="8">
    <location>
        <begin position="234"/>
        <end position="254"/>
    </location>
</feature>
<keyword evidence="4" id="KW-0997">Cell inner membrane</keyword>
<gene>
    <name evidence="10" type="ORF">DXX93_05975</name>
</gene>
<feature type="transmembrane region" description="Helical" evidence="8">
    <location>
        <begin position="12"/>
        <end position="31"/>
    </location>
</feature>
<feature type="transmembrane region" description="Helical" evidence="8">
    <location>
        <begin position="95"/>
        <end position="119"/>
    </location>
</feature>
<feature type="transmembrane region" description="Helical" evidence="8">
    <location>
        <begin position="356"/>
        <end position="376"/>
    </location>
</feature>
<evidence type="ECO:0000313" key="11">
    <source>
        <dbReference type="Proteomes" id="UP000256478"/>
    </source>
</evidence>
<proteinExistence type="predicted"/>
<dbReference type="NCBIfam" id="NF037955">
    <property type="entry name" value="mfs"/>
    <property type="match status" value="1"/>
</dbReference>
<name>A0A3E0TP07_9GAMM</name>
<protein>
    <submittedName>
        <fullName evidence="10">MFS transporter</fullName>
    </submittedName>
</protein>
<dbReference type="AlphaFoldDB" id="A0A3E0TP07"/>
<feature type="transmembrane region" description="Helical" evidence="8">
    <location>
        <begin position="261"/>
        <end position="281"/>
    </location>
</feature>
<keyword evidence="5 8" id="KW-0812">Transmembrane</keyword>
<dbReference type="EMBL" id="QUOU01000001">
    <property type="protein sequence ID" value="REL26173.1"/>
    <property type="molecule type" value="Genomic_DNA"/>
</dbReference>
<feature type="transmembrane region" description="Helical" evidence="8">
    <location>
        <begin position="157"/>
        <end position="176"/>
    </location>
</feature>
<keyword evidence="7 8" id="KW-0472">Membrane</keyword>
<dbReference type="Proteomes" id="UP000256478">
    <property type="component" value="Unassembled WGS sequence"/>
</dbReference>
<dbReference type="Pfam" id="PF12832">
    <property type="entry name" value="MFS_1_like"/>
    <property type="match status" value="1"/>
</dbReference>
<feature type="transmembrane region" description="Helical" evidence="8">
    <location>
        <begin position="43"/>
        <end position="62"/>
    </location>
</feature>
<organism evidence="10 11">
    <name type="scientific">Thalassotalea euphylliae</name>
    <dbReference type="NCBI Taxonomy" id="1655234"/>
    <lineage>
        <taxon>Bacteria</taxon>
        <taxon>Pseudomonadati</taxon>
        <taxon>Pseudomonadota</taxon>
        <taxon>Gammaproteobacteria</taxon>
        <taxon>Alteromonadales</taxon>
        <taxon>Colwelliaceae</taxon>
        <taxon>Thalassotalea</taxon>
    </lineage>
</organism>
<evidence type="ECO:0000256" key="3">
    <source>
        <dbReference type="ARBA" id="ARBA00022475"/>
    </source>
</evidence>
<evidence type="ECO:0000256" key="4">
    <source>
        <dbReference type="ARBA" id="ARBA00022519"/>
    </source>
</evidence>
<feature type="transmembrane region" description="Helical" evidence="8">
    <location>
        <begin position="287"/>
        <end position="305"/>
    </location>
</feature>
<dbReference type="PIRSF" id="PIRSF004925">
    <property type="entry name" value="HcaT"/>
    <property type="match status" value="1"/>
</dbReference>
<comment type="subcellular location">
    <subcellularLocation>
        <location evidence="1">Cell inner membrane</location>
        <topology evidence="1">Multi-pass membrane protein</topology>
    </subcellularLocation>
</comment>
<feature type="domain" description="Major facilitator superfamily associated" evidence="9">
    <location>
        <begin position="6"/>
        <end position="358"/>
    </location>
</feature>
<dbReference type="InterPro" id="IPR024989">
    <property type="entry name" value="MFS_assoc_dom"/>
</dbReference>
<dbReference type="InterPro" id="IPR026032">
    <property type="entry name" value="HcaT-like"/>
</dbReference>
<evidence type="ECO:0000256" key="1">
    <source>
        <dbReference type="ARBA" id="ARBA00004429"/>
    </source>
</evidence>
<feature type="transmembrane region" description="Helical" evidence="8">
    <location>
        <begin position="69"/>
        <end position="89"/>
    </location>
</feature>
<keyword evidence="3" id="KW-1003">Cell membrane</keyword>
<reference evidence="10 11" key="1">
    <citation type="submission" date="2018-08" db="EMBL/GenBank/DDBJ databases">
        <title>Thalassotalea euphylliae genome.</title>
        <authorList>
            <person name="Summers S."/>
            <person name="Rice S.A."/>
            <person name="Freckelton M.L."/>
            <person name="Nedved B.T."/>
            <person name="Hadfield M.G."/>
        </authorList>
    </citation>
    <scope>NUCLEOTIDE SEQUENCE [LARGE SCALE GENOMIC DNA]</scope>
    <source>
        <strain evidence="10 11">H1</strain>
    </source>
</reference>
<dbReference type="PANTHER" id="PTHR23522">
    <property type="entry name" value="BLL5896 PROTEIN"/>
    <property type="match status" value="1"/>
</dbReference>
<accession>A0A3E0TP07</accession>
<dbReference type="GO" id="GO:0005886">
    <property type="term" value="C:plasma membrane"/>
    <property type="evidence" value="ECO:0007669"/>
    <property type="project" value="UniProtKB-SubCell"/>
</dbReference>
<dbReference type="InterPro" id="IPR036259">
    <property type="entry name" value="MFS_trans_sf"/>
</dbReference>
<dbReference type="GO" id="GO:0015528">
    <property type="term" value="F:lactose:proton symporter activity"/>
    <property type="evidence" value="ECO:0007669"/>
    <property type="project" value="TreeGrafter"/>
</dbReference>